<evidence type="ECO:0000256" key="8">
    <source>
        <dbReference type="ARBA" id="ARBA00022837"/>
    </source>
</evidence>
<dbReference type="GO" id="GO:0071212">
    <property type="term" value="C:subsynaptic reticulum"/>
    <property type="evidence" value="ECO:0000314"/>
    <property type="project" value="FlyBase"/>
</dbReference>
<dbReference type="EMBL" id="U70135">
    <property type="protein sequence ID" value="AAB09088.1"/>
    <property type="molecule type" value="mRNA"/>
</dbReference>
<feature type="domain" description="EH" evidence="11">
    <location>
        <begin position="407"/>
        <end position="495"/>
    </location>
</feature>
<dbReference type="InterPro" id="IPR045063">
    <property type="entry name" value="Dynamin_N"/>
</dbReference>
<keyword evidence="5" id="KW-0479">Metal-binding</keyword>
<dbReference type="GO" id="GO:0005509">
    <property type="term" value="F:calcium ion binding"/>
    <property type="evidence" value="ECO:0007669"/>
    <property type="project" value="InterPro"/>
</dbReference>
<dbReference type="SUPFAM" id="SSF52540">
    <property type="entry name" value="P-loop containing nucleoside triphosphate hydrolases"/>
    <property type="match status" value="1"/>
</dbReference>
<evidence type="ECO:0000259" key="13">
    <source>
        <dbReference type="PROSITE" id="PS51718"/>
    </source>
</evidence>
<evidence type="ECO:0000259" key="12">
    <source>
        <dbReference type="PROSITE" id="PS50222"/>
    </source>
</evidence>
<dbReference type="InterPro" id="IPR002048">
    <property type="entry name" value="EF_hand_dom"/>
</dbReference>
<dbReference type="CDD" id="cd09913">
    <property type="entry name" value="EHD"/>
    <property type="match status" value="1"/>
</dbReference>
<dbReference type="InterPro" id="IPR018247">
    <property type="entry name" value="EF_Hand_1_Ca_BS"/>
</dbReference>
<dbReference type="SMART" id="SM00027">
    <property type="entry name" value="EH"/>
    <property type="match status" value="1"/>
</dbReference>
<dbReference type="SUPFAM" id="SSF47473">
    <property type="entry name" value="EF-hand"/>
    <property type="match status" value="1"/>
</dbReference>
<evidence type="ECO:0000256" key="2">
    <source>
        <dbReference type="ARBA" id="ARBA00004413"/>
    </source>
</evidence>
<dbReference type="GO" id="GO:0007474">
    <property type="term" value="P:imaginal disc-derived wing vein specification"/>
    <property type="evidence" value="ECO:0000316"/>
    <property type="project" value="FlyBase"/>
</dbReference>
<dbReference type="ExpressionAtlas" id="Q94919">
    <property type="expression patterns" value="baseline and differential"/>
</dbReference>
<dbReference type="PANTHER" id="PTHR11216:SF31">
    <property type="entry name" value="AT21416P"/>
    <property type="match status" value="1"/>
</dbReference>
<evidence type="ECO:0000256" key="6">
    <source>
        <dbReference type="ARBA" id="ARBA00022741"/>
    </source>
</evidence>
<dbReference type="Pfam" id="PF12763">
    <property type="entry name" value="EH"/>
    <property type="match status" value="1"/>
</dbReference>
<dbReference type="Pfam" id="PF18150">
    <property type="entry name" value="DUF5600"/>
    <property type="match status" value="1"/>
</dbReference>
<dbReference type="InterPro" id="IPR027417">
    <property type="entry name" value="P-loop_NTPase"/>
</dbReference>
<evidence type="ECO:0000256" key="10">
    <source>
        <dbReference type="ARBA" id="ARBA00023136"/>
    </source>
</evidence>
<dbReference type="InterPro" id="IPR000261">
    <property type="entry name" value="EH_dom"/>
</dbReference>
<dbReference type="OrthoDB" id="1716625at2759"/>
<evidence type="ECO:0000256" key="9">
    <source>
        <dbReference type="ARBA" id="ARBA00022840"/>
    </source>
</evidence>
<feature type="domain" description="EF-hand" evidence="12">
    <location>
        <begin position="439"/>
        <end position="474"/>
    </location>
</feature>
<evidence type="ECO:0000256" key="1">
    <source>
        <dbReference type="ARBA" id="ARBA00004125"/>
    </source>
</evidence>
<evidence type="ECO:0000313" key="14">
    <source>
        <dbReference type="EMBL" id="AAB09088.1"/>
    </source>
</evidence>
<feature type="domain" description="Dynamin-type G" evidence="13">
    <location>
        <begin position="52"/>
        <end position="293"/>
    </location>
</feature>
<dbReference type="AlphaFoldDB" id="Q94919"/>
<protein>
    <submittedName>
        <fullName evidence="14">PAST-1</fullName>
    </submittedName>
</protein>
<keyword evidence="6" id="KW-0547">Nucleotide-binding</keyword>
<dbReference type="PeptideAtlas" id="Q94919"/>
<dbReference type="FlyBase" id="FBgn0016693">
    <property type="gene designation" value="Past1"/>
</dbReference>
<keyword evidence="7" id="KW-0967">Endosome</keyword>
<dbReference type="SMART" id="SM00054">
    <property type="entry name" value="EFh"/>
    <property type="match status" value="1"/>
</dbReference>
<dbReference type="Gene3D" id="1.10.238.10">
    <property type="entry name" value="EF-hand"/>
    <property type="match status" value="1"/>
</dbReference>
<gene>
    <name evidence="15" type="primary">Past1</name>
    <name evidence="15" type="ORF">CG6148</name>
</gene>
<dbReference type="VEuPathDB" id="VectorBase:FBgn0016693"/>
<dbReference type="InterPro" id="IPR031692">
    <property type="entry name" value="EHD_N"/>
</dbReference>
<dbReference type="CDD" id="cd00052">
    <property type="entry name" value="EH"/>
    <property type="match status" value="1"/>
</dbReference>
<keyword evidence="10" id="KW-0472">Membrane</keyword>
<keyword evidence="8" id="KW-0106">Calcium</keyword>
<dbReference type="Pfam" id="PF00350">
    <property type="entry name" value="Dynamin_N"/>
    <property type="match status" value="1"/>
</dbReference>
<sequence>MFSFLKREKNTQEVVENVIGELKKIYRSKLLPLEEHYQFHDFHSPKLEDPDFDANPVILLVGLYSTGKTTFIRYLLERDFPGIRIGPEPTTDRFIAVMYDDKEGVIPGNALVVDPNKQFRPLSKYGNAFLNRFQCSSVASPVLNAISNVDTPGILSGEKQRIDRGYDFTGVLEWFAERVDRIILLFDAHKLDISDEFRRSIEALKGHDDKIRIILNKADMIDHQQLMRVYGALMWSLGKVLQDLLHLLDVGEVAGRNGVLALDAIVYLAEVLNQVLLLAVLAEHRGHVLAQLGNDEGMHLGQARPLDQIVQLAQGGVTRQGLQHQDFTKFHSLKPHLLDIVDNMLAKDIARLMEMIPQEEMTMVADPIVKGGAFEGVIDDHVSPFGYMKGEGIDAGYGEHEWICNKDKPRTDGIFNGLGPVDGKISGATAKQELIKSKLPNSVLSKIWKLSDVDGDGFLDSDEFALALHLINVKLEGCELPTVLPEHLVPPSKRYD</sequence>
<evidence type="ECO:0000313" key="15">
    <source>
        <dbReference type="FlyBase" id="FBgn0016693"/>
    </source>
</evidence>
<evidence type="ECO:0000256" key="3">
    <source>
        <dbReference type="ARBA" id="ARBA00022475"/>
    </source>
</evidence>
<dbReference type="PANTHER" id="PTHR11216">
    <property type="entry name" value="EH DOMAIN"/>
    <property type="match status" value="1"/>
</dbReference>
<evidence type="ECO:0000256" key="4">
    <source>
        <dbReference type="ARBA" id="ARBA00022553"/>
    </source>
</evidence>
<dbReference type="Pfam" id="PF16880">
    <property type="entry name" value="EHD_N"/>
    <property type="match status" value="1"/>
</dbReference>
<dbReference type="Gene3D" id="3.40.50.300">
    <property type="entry name" value="P-loop containing nucleotide triphosphate hydrolases"/>
    <property type="match status" value="1"/>
</dbReference>
<keyword evidence="9" id="KW-0067">ATP-binding</keyword>
<dbReference type="PROSITE" id="PS50222">
    <property type="entry name" value="EF_HAND_2"/>
    <property type="match status" value="1"/>
</dbReference>
<dbReference type="GO" id="GO:0005525">
    <property type="term" value="F:GTP binding"/>
    <property type="evidence" value="ECO:0007669"/>
    <property type="project" value="InterPro"/>
</dbReference>
<evidence type="ECO:0000256" key="5">
    <source>
        <dbReference type="ARBA" id="ARBA00022723"/>
    </source>
</evidence>
<dbReference type="AGR" id="FB:FBgn0016693"/>
<keyword evidence="3" id="KW-1003">Cell membrane</keyword>
<proteinExistence type="evidence at transcript level"/>
<dbReference type="InterPro" id="IPR030381">
    <property type="entry name" value="G_DYNAMIN_dom"/>
</dbReference>
<keyword evidence="4" id="KW-0597">Phosphoprotein</keyword>
<dbReference type="GO" id="GO:0005524">
    <property type="term" value="F:ATP binding"/>
    <property type="evidence" value="ECO:0007669"/>
    <property type="project" value="UniProtKB-KW"/>
</dbReference>
<accession>Q94919</accession>
<dbReference type="GO" id="GO:0006897">
    <property type="term" value="P:endocytosis"/>
    <property type="evidence" value="ECO:0000315"/>
    <property type="project" value="FlyBase"/>
</dbReference>
<dbReference type="FunFam" id="3.40.50.300:FF:000147">
    <property type="entry name" value="EH domain-containing protein 1"/>
    <property type="match status" value="1"/>
</dbReference>
<dbReference type="FunFam" id="1.10.238.10:FF:000038">
    <property type="entry name" value="EH domain-containing protein 3"/>
    <property type="match status" value="1"/>
</dbReference>
<dbReference type="PROSITE" id="PS00018">
    <property type="entry name" value="EF_HAND_1"/>
    <property type="match status" value="1"/>
</dbReference>
<dbReference type="GO" id="GO:1990255">
    <property type="term" value="P:subsynaptic reticulum organization"/>
    <property type="evidence" value="ECO:0000315"/>
    <property type="project" value="FlyBase"/>
</dbReference>
<reference evidence="14" key="1">
    <citation type="submission" date="1996-09" db="EMBL/GenBank/DDBJ databases">
        <title>PAST-1.</title>
        <authorList>
            <person name="Kavaler J."/>
            <person name="Posakony J.W."/>
        </authorList>
    </citation>
    <scope>NUCLEOTIDE SEQUENCE</scope>
</reference>
<dbReference type="InterPro" id="IPR011992">
    <property type="entry name" value="EF-hand-dom_pair"/>
</dbReference>
<dbReference type="Gene3D" id="1.10.268.20">
    <property type="match status" value="2"/>
</dbReference>
<dbReference type="GO" id="GO:0008587">
    <property type="term" value="P:imaginal disc-derived wing margin morphogenesis"/>
    <property type="evidence" value="ECO:0000316"/>
    <property type="project" value="FlyBase"/>
</dbReference>
<evidence type="ECO:0000256" key="7">
    <source>
        <dbReference type="ARBA" id="ARBA00022753"/>
    </source>
</evidence>
<dbReference type="GO" id="GO:0005886">
    <property type="term" value="C:plasma membrane"/>
    <property type="evidence" value="ECO:0007669"/>
    <property type="project" value="UniProtKB-SubCell"/>
</dbReference>
<dbReference type="GO" id="GO:0007291">
    <property type="term" value="P:sperm individualization"/>
    <property type="evidence" value="ECO:0000315"/>
    <property type="project" value="FlyBase"/>
</dbReference>
<organism evidence="14">
    <name type="scientific">Drosophila melanogaster</name>
    <name type="common">Fruit fly</name>
    <dbReference type="NCBI Taxonomy" id="7227"/>
    <lineage>
        <taxon>Eukaryota</taxon>
        <taxon>Metazoa</taxon>
        <taxon>Ecdysozoa</taxon>
        <taxon>Arthropoda</taxon>
        <taxon>Hexapoda</taxon>
        <taxon>Insecta</taxon>
        <taxon>Pterygota</taxon>
        <taxon>Neoptera</taxon>
        <taxon>Endopterygota</taxon>
        <taxon>Diptera</taxon>
        <taxon>Brachycera</taxon>
        <taxon>Muscomorpha</taxon>
        <taxon>Ephydroidea</taxon>
        <taxon>Drosophilidae</taxon>
        <taxon>Drosophila</taxon>
        <taxon>Sophophora</taxon>
    </lineage>
</organism>
<name>Q94919_DROME</name>
<dbReference type="GO" id="GO:0055038">
    <property type="term" value="C:recycling endosome membrane"/>
    <property type="evidence" value="ECO:0007669"/>
    <property type="project" value="UniProtKB-SubCell"/>
</dbReference>
<dbReference type="GO" id="GO:0048477">
    <property type="term" value="P:oogenesis"/>
    <property type="evidence" value="ECO:0000315"/>
    <property type="project" value="FlyBase"/>
</dbReference>
<dbReference type="PROSITE" id="PS51718">
    <property type="entry name" value="G_DYNAMIN_2"/>
    <property type="match status" value="1"/>
</dbReference>
<dbReference type="InterPro" id="IPR040990">
    <property type="entry name" value="DUF5600"/>
</dbReference>
<comment type="subcellular location">
    <subcellularLocation>
        <location evidence="2">Cell membrane</location>
        <topology evidence="2">Peripheral membrane protein</topology>
        <orientation evidence="2">Cytoplasmic side</orientation>
    </subcellularLocation>
    <subcellularLocation>
        <location evidence="1">Endosome membrane</location>
        <topology evidence="1">Peripheral membrane protein</topology>
        <orientation evidence="1">Cytoplasmic side</orientation>
    </subcellularLocation>
</comment>
<dbReference type="PROSITE" id="PS50031">
    <property type="entry name" value="EH"/>
    <property type="match status" value="1"/>
</dbReference>
<evidence type="ECO:0000259" key="11">
    <source>
        <dbReference type="PROSITE" id="PS50031"/>
    </source>
</evidence>